<dbReference type="GeneID" id="100833283"/>
<dbReference type="GO" id="GO:0009755">
    <property type="term" value="P:hormone-mediated signaling pathway"/>
    <property type="evidence" value="ECO:0000318"/>
    <property type="project" value="GO_Central"/>
</dbReference>
<reference evidence="3" key="2">
    <citation type="submission" date="2017-06" db="EMBL/GenBank/DDBJ databases">
        <title>WGS assembly of Brachypodium distachyon.</title>
        <authorList>
            <consortium name="The International Brachypodium Initiative"/>
            <person name="Lucas S."/>
            <person name="Harmon-Smith M."/>
            <person name="Lail K."/>
            <person name="Tice H."/>
            <person name="Grimwood J."/>
            <person name="Bruce D."/>
            <person name="Barry K."/>
            <person name="Shu S."/>
            <person name="Lindquist E."/>
            <person name="Wang M."/>
            <person name="Pitluck S."/>
            <person name="Vogel J.P."/>
            <person name="Garvin D.F."/>
            <person name="Mockler T.C."/>
            <person name="Schmutz J."/>
            <person name="Rokhsar D."/>
            <person name="Bevan M.W."/>
        </authorList>
    </citation>
    <scope>NUCLEOTIDE SEQUENCE</scope>
    <source>
        <strain evidence="3">Bd21</strain>
    </source>
</reference>
<evidence type="ECO:0000256" key="1">
    <source>
        <dbReference type="ARBA" id="ARBA00005474"/>
    </source>
</evidence>
<dbReference type="HOGENOM" id="CLU_058353_3_5_1"/>
<feature type="domain" description="LOB" evidence="2">
    <location>
        <begin position="32"/>
        <end position="134"/>
    </location>
</feature>
<dbReference type="AlphaFoldDB" id="I1I3C6"/>
<evidence type="ECO:0000313" key="3">
    <source>
        <dbReference type="EMBL" id="KQJ96334.1"/>
    </source>
</evidence>
<reference evidence="3 4" key="1">
    <citation type="journal article" date="2010" name="Nature">
        <title>Genome sequencing and analysis of the model grass Brachypodium distachyon.</title>
        <authorList>
            <consortium name="International Brachypodium Initiative"/>
        </authorList>
    </citation>
    <scope>NUCLEOTIDE SEQUENCE [LARGE SCALE GENOMIC DNA]</scope>
    <source>
        <strain evidence="3">Bd21</strain>
        <strain evidence="4">cv. Bd21</strain>
    </source>
</reference>
<dbReference type="KEGG" id="bdi:100833283"/>
<gene>
    <name evidence="4" type="primary">LOC100833283</name>
    <name evidence="3" type="ORF">BRADI_3g22510v3</name>
</gene>
<evidence type="ECO:0000259" key="2">
    <source>
        <dbReference type="PROSITE" id="PS50891"/>
    </source>
</evidence>
<dbReference type="Proteomes" id="UP000008810">
    <property type="component" value="Chromosome 3"/>
</dbReference>
<dbReference type="RefSeq" id="XP_003571705.1">
    <property type="nucleotide sequence ID" value="XM_003571657.2"/>
</dbReference>
<reference evidence="4" key="3">
    <citation type="submission" date="2018-08" db="UniProtKB">
        <authorList>
            <consortium name="EnsemblPlants"/>
        </authorList>
    </citation>
    <scope>IDENTIFICATION</scope>
    <source>
        <strain evidence="4">cv. Bd21</strain>
    </source>
</reference>
<dbReference type="EnsemblPlants" id="KQJ96334">
    <property type="protein sequence ID" value="KQJ96334"/>
    <property type="gene ID" value="BRADI_3g22510v3"/>
</dbReference>
<dbReference type="InterPro" id="IPR004883">
    <property type="entry name" value="LOB"/>
</dbReference>
<dbReference type="eggNOG" id="ENOG502QR68">
    <property type="taxonomic scope" value="Eukaryota"/>
</dbReference>
<dbReference type="GO" id="GO:0005634">
    <property type="term" value="C:nucleus"/>
    <property type="evidence" value="ECO:0000318"/>
    <property type="project" value="GO_Central"/>
</dbReference>
<dbReference type="GO" id="GO:0045893">
    <property type="term" value="P:positive regulation of DNA-templated transcription"/>
    <property type="evidence" value="ECO:0000318"/>
    <property type="project" value="GO_Central"/>
</dbReference>
<keyword evidence="5" id="KW-1185">Reference proteome</keyword>
<name>I1I3C6_BRADI</name>
<dbReference type="PANTHER" id="PTHR31529:SF64">
    <property type="entry name" value="OS02G0820500 PROTEIN"/>
    <property type="match status" value="1"/>
</dbReference>
<proteinExistence type="inferred from homology"/>
<protein>
    <recommendedName>
        <fullName evidence="2">LOB domain-containing protein</fullName>
    </recommendedName>
</protein>
<dbReference type="Gramene" id="KQJ96334">
    <property type="protein sequence ID" value="KQJ96334"/>
    <property type="gene ID" value="BRADI_3g22510v3"/>
</dbReference>
<comment type="similarity">
    <text evidence="1">Belongs to the LOB domain-containing protein family.</text>
</comment>
<sequence length="255" mass="26344">MSGSTSVGAASGSGGSGSGGGGIGGSGAMGGGPCGACKFLRRKCVSGCIFAPYFNTENGAAHFAAVHKVFGASNVSKLLLQIPAPKRADAVFTICYEAQARIRDPVYGCVSHVFNLQQQVANLQAELTCLQAHLATLGQVPAPPPFPQQPQMPMATAAPFSISDLPLTLPSNIPSSVDLSSLFDPSMMQSSSQWAFQQQPQQLQQQPFVPMMGDGSGGSGGGNLFGDGDLQALARELLERQSAGPMPQQPPHTHC</sequence>
<dbReference type="OMA" id="DPPTSWA"/>
<dbReference type="STRING" id="15368.I1I3C6"/>
<dbReference type="PANTHER" id="PTHR31529">
    <property type="entry name" value="LOB DOMAIN CONTAINING PROTEIN"/>
    <property type="match status" value="1"/>
</dbReference>
<dbReference type="EMBL" id="CM000882">
    <property type="protein sequence ID" value="KQJ96334.1"/>
    <property type="molecule type" value="Genomic_DNA"/>
</dbReference>
<dbReference type="OrthoDB" id="776611at2759"/>
<dbReference type="SMR" id="I1I3C6"/>
<organism evidence="4">
    <name type="scientific">Brachypodium distachyon</name>
    <name type="common">Purple false brome</name>
    <name type="synonym">Trachynia distachya</name>
    <dbReference type="NCBI Taxonomy" id="15368"/>
    <lineage>
        <taxon>Eukaryota</taxon>
        <taxon>Viridiplantae</taxon>
        <taxon>Streptophyta</taxon>
        <taxon>Embryophyta</taxon>
        <taxon>Tracheophyta</taxon>
        <taxon>Spermatophyta</taxon>
        <taxon>Magnoliopsida</taxon>
        <taxon>Liliopsida</taxon>
        <taxon>Poales</taxon>
        <taxon>Poaceae</taxon>
        <taxon>BOP clade</taxon>
        <taxon>Pooideae</taxon>
        <taxon>Stipodae</taxon>
        <taxon>Brachypodieae</taxon>
        <taxon>Brachypodium</taxon>
    </lineage>
</organism>
<dbReference type="Pfam" id="PF03195">
    <property type="entry name" value="LOB"/>
    <property type="match status" value="1"/>
</dbReference>
<dbReference type="PROSITE" id="PS50891">
    <property type="entry name" value="LOB"/>
    <property type="match status" value="1"/>
</dbReference>
<accession>I1I3C6</accession>
<evidence type="ECO:0000313" key="5">
    <source>
        <dbReference type="Proteomes" id="UP000008810"/>
    </source>
</evidence>
<evidence type="ECO:0000313" key="4">
    <source>
        <dbReference type="EnsemblPlants" id="KQJ96334"/>
    </source>
</evidence>